<evidence type="ECO:0000313" key="1">
    <source>
        <dbReference type="EMBL" id="MBW3091836.1"/>
    </source>
</evidence>
<dbReference type="Proteomes" id="UP000700815">
    <property type="component" value="Unassembled WGS sequence"/>
</dbReference>
<keyword evidence="2" id="KW-1185">Reference proteome</keyword>
<evidence type="ECO:0000313" key="2">
    <source>
        <dbReference type="Proteomes" id="UP000700815"/>
    </source>
</evidence>
<sequence length="63" mass="7290">MKRRWTEDEIWGWYISREWISGCNFIPSTNANGVFCLFQEYGHEQAYRDAAKEIALVASASDA</sequence>
<protein>
    <submittedName>
        <fullName evidence="1">Uncharacterized protein</fullName>
    </submittedName>
</protein>
<proteinExistence type="predicted"/>
<dbReference type="EMBL" id="JAHBBH010000004">
    <property type="protein sequence ID" value="MBW3091836.1"/>
    <property type="molecule type" value="Genomic_DNA"/>
</dbReference>
<comment type="caution">
    <text evidence="1">The sequence shown here is derived from an EMBL/GenBank/DDBJ whole genome shotgun (WGS) entry which is preliminary data.</text>
</comment>
<dbReference type="RefSeq" id="WP_219057942.1">
    <property type="nucleotide sequence ID" value="NZ_JAHBBH010000004.1"/>
</dbReference>
<reference evidence="1 2" key="1">
    <citation type="submission" date="2021-05" db="EMBL/GenBank/DDBJ databases">
        <title>Phylogenetic classification of ten novel species belonging to the genus Bifidobacterium comprising B. colchicus sp. nov., B. abeli sp. nov., B. bicoloris sp. nov., B. guerezis sp. nov., B. rosaliae sp. nov., B. santillanensis sp. nov., B. argentati sp. nov., B. amazzoni sp. nov., B. pluviali sp. nov., and B. pinnaculum sp. nov.</title>
        <authorList>
            <person name="Lugli G.A."/>
            <person name="Ruiz Garcia L."/>
            <person name="Margolles A."/>
            <person name="Ventura M."/>
        </authorList>
    </citation>
    <scope>NUCLEOTIDE SEQUENCE [LARGE SCALE GENOMIC DNA]</scope>
    <source>
        <strain evidence="1 2">82T10</strain>
    </source>
</reference>
<gene>
    <name evidence="1" type="ORF">KIH79_02485</name>
</gene>
<organism evidence="1 2">
    <name type="scientific">Bifidobacterium miconis</name>
    <dbReference type="NCBI Taxonomy" id="2834435"/>
    <lineage>
        <taxon>Bacteria</taxon>
        <taxon>Bacillati</taxon>
        <taxon>Actinomycetota</taxon>
        <taxon>Actinomycetes</taxon>
        <taxon>Bifidobacteriales</taxon>
        <taxon>Bifidobacteriaceae</taxon>
        <taxon>Bifidobacterium</taxon>
    </lineage>
</organism>
<name>A0ABS6WF27_9BIFI</name>
<accession>A0ABS6WF27</accession>